<evidence type="ECO:0000256" key="4">
    <source>
        <dbReference type="ARBA" id="ARBA00022496"/>
    </source>
</evidence>
<keyword evidence="4" id="KW-0410">Iron transport</keyword>
<evidence type="ECO:0000256" key="5">
    <source>
        <dbReference type="ARBA" id="ARBA00022741"/>
    </source>
</evidence>
<protein>
    <submittedName>
        <fullName evidence="11">ABC transporter ATP-binding protein</fullName>
    </submittedName>
</protein>
<gene>
    <name evidence="11" type="ORF">P0Y55_16005</name>
</gene>
<dbReference type="EMBL" id="CP119317">
    <property type="protein sequence ID" value="WEK54044.1"/>
    <property type="molecule type" value="Genomic_DNA"/>
</dbReference>
<dbReference type="Gene3D" id="3.40.50.300">
    <property type="entry name" value="P-loop containing nucleotide triphosphate hydrolases"/>
    <property type="match status" value="1"/>
</dbReference>
<reference evidence="11" key="1">
    <citation type="submission" date="2023-03" db="EMBL/GenBank/DDBJ databases">
        <title>Andean soil-derived lignocellulolytic bacterial consortium as a source of novel taxa and putative plastic-active enzymes.</title>
        <authorList>
            <person name="Diaz-Garcia L."/>
            <person name="Chuvochina M."/>
            <person name="Feuerriegel G."/>
            <person name="Bunk B."/>
            <person name="Sproer C."/>
            <person name="Streit W.R."/>
            <person name="Rodriguez L.M."/>
            <person name="Overmann J."/>
            <person name="Jimenez D.J."/>
        </authorList>
    </citation>
    <scope>NUCLEOTIDE SEQUENCE</scope>
    <source>
        <strain evidence="11">MAG 2441</strain>
    </source>
</reference>
<dbReference type="GO" id="GO:0005886">
    <property type="term" value="C:plasma membrane"/>
    <property type="evidence" value="ECO:0007669"/>
    <property type="project" value="UniProtKB-SubCell"/>
</dbReference>
<dbReference type="Pfam" id="PF00005">
    <property type="entry name" value="ABC_tran"/>
    <property type="match status" value="1"/>
</dbReference>
<dbReference type="InterPro" id="IPR017871">
    <property type="entry name" value="ABC_transporter-like_CS"/>
</dbReference>
<organism evidence="11 12">
    <name type="scientific">Candidatus Cohnella colombiensis</name>
    <dbReference type="NCBI Taxonomy" id="3121368"/>
    <lineage>
        <taxon>Bacteria</taxon>
        <taxon>Bacillati</taxon>
        <taxon>Bacillota</taxon>
        <taxon>Bacilli</taxon>
        <taxon>Bacillales</taxon>
        <taxon>Paenibacillaceae</taxon>
        <taxon>Cohnella</taxon>
    </lineage>
</organism>
<dbReference type="PANTHER" id="PTHR42771:SF10">
    <property type="entry name" value="FERRICHROME TRANSPORT ATP-BINDING PROTEIN FHUC"/>
    <property type="match status" value="1"/>
</dbReference>
<feature type="domain" description="ABC transporter" evidence="10">
    <location>
        <begin position="1"/>
        <end position="238"/>
    </location>
</feature>
<keyword evidence="5" id="KW-0547">Nucleotide-binding</keyword>
<dbReference type="PANTHER" id="PTHR42771">
    <property type="entry name" value="IRON(3+)-HYDROXAMATE IMPORT ATP-BINDING PROTEIN FHUC"/>
    <property type="match status" value="1"/>
</dbReference>
<dbReference type="InterPro" id="IPR003439">
    <property type="entry name" value="ABC_transporter-like_ATP-bd"/>
</dbReference>
<evidence type="ECO:0000256" key="7">
    <source>
        <dbReference type="ARBA" id="ARBA00023004"/>
    </source>
</evidence>
<dbReference type="SUPFAM" id="SSF52540">
    <property type="entry name" value="P-loop containing nucleoside triphosphate hydrolases"/>
    <property type="match status" value="1"/>
</dbReference>
<evidence type="ECO:0000256" key="6">
    <source>
        <dbReference type="ARBA" id="ARBA00022840"/>
    </source>
</evidence>
<keyword evidence="9" id="KW-0472">Membrane</keyword>
<sequence>MEARNIKFAYDKKTDQLRGISCEIAIGKITTIIGPNGCGKSTLLGVLSANYIPREGLALLNGKVVHQYKPKELAKQLAVVHQQNEAPSDMTVERLVSFGRQAHRSLFSHNVAEDEKAIEWALTCTSLEQKRETTIDQLSGGERQRVWIAMALAQQTPILFLDEPTTYLDIYYQIEILELVRKLNTEHGLTIVMVLHDINQAIRYSDHIIVMSDGEVVIKGKPHEVVTASMMKQIYGVDVAVKNDLDIGLYIVPIGI</sequence>
<evidence type="ECO:0000256" key="3">
    <source>
        <dbReference type="ARBA" id="ARBA00022475"/>
    </source>
</evidence>
<dbReference type="PROSITE" id="PS50893">
    <property type="entry name" value="ABC_TRANSPORTER_2"/>
    <property type="match status" value="1"/>
</dbReference>
<keyword evidence="7" id="KW-0408">Iron</keyword>
<dbReference type="CDD" id="cd03214">
    <property type="entry name" value="ABC_Iron-Siderophores_B12_Hemin"/>
    <property type="match status" value="1"/>
</dbReference>
<evidence type="ECO:0000313" key="12">
    <source>
        <dbReference type="Proteomes" id="UP001178662"/>
    </source>
</evidence>
<evidence type="ECO:0000259" key="10">
    <source>
        <dbReference type="PROSITE" id="PS50893"/>
    </source>
</evidence>
<name>A0AA95EVS6_9BACL</name>
<dbReference type="GO" id="GO:0006826">
    <property type="term" value="P:iron ion transport"/>
    <property type="evidence" value="ECO:0007669"/>
    <property type="project" value="UniProtKB-KW"/>
</dbReference>
<dbReference type="FunFam" id="3.40.50.300:FF:000134">
    <property type="entry name" value="Iron-enterobactin ABC transporter ATP-binding protein"/>
    <property type="match status" value="1"/>
</dbReference>
<dbReference type="SMART" id="SM00382">
    <property type="entry name" value="AAA"/>
    <property type="match status" value="1"/>
</dbReference>
<dbReference type="PROSITE" id="PS00211">
    <property type="entry name" value="ABC_TRANSPORTER_1"/>
    <property type="match status" value="1"/>
</dbReference>
<keyword evidence="3" id="KW-1003">Cell membrane</keyword>
<evidence type="ECO:0000313" key="11">
    <source>
        <dbReference type="EMBL" id="WEK54044.1"/>
    </source>
</evidence>
<evidence type="ECO:0000256" key="1">
    <source>
        <dbReference type="ARBA" id="ARBA00004202"/>
    </source>
</evidence>
<keyword evidence="8" id="KW-0406">Ion transport</keyword>
<dbReference type="AlphaFoldDB" id="A0AA95EVS6"/>
<evidence type="ECO:0000256" key="8">
    <source>
        <dbReference type="ARBA" id="ARBA00023065"/>
    </source>
</evidence>
<dbReference type="GO" id="GO:0005524">
    <property type="term" value="F:ATP binding"/>
    <property type="evidence" value="ECO:0007669"/>
    <property type="project" value="UniProtKB-KW"/>
</dbReference>
<dbReference type="Proteomes" id="UP001178662">
    <property type="component" value="Chromosome"/>
</dbReference>
<dbReference type="InterPro" id="IPR003593">
    <property type="entry name" value="AAA+_ATPase"/>
</dbReference>
<keyword evidence="12" id="KW-1185">Reference proteome</keyword>
<accession>A0AA95EVS6</accession>
<keyword evidence="2" id="KW-0813">Transport</keyword>
<evidence type="ECO:0000256" key="2">
    <source>
        <dbReference type="ARBA" id="ARBA00022448"/>
    </source>
</evidence>
<dbReference type="InterPro" id="IPR051535">
    <property type="entry name" value="Siderophore_ABC-ATPase"/>
</dbReference>
<keyword evidence="6 11" id="KW-0067">ATP-binding</keyword>
<evidence type="ECO:0000256" key="9">
    <source>
        <dbReference type="ARBA" id="ARBA00023136"/>
    </source>
</evidence>
<comment type="subcellular location">
    <subcellularLocation>
        <location evidence="1">Cell membrane</location>
        <topology evidence="1">Peripheral membrane protein</topology>
    </subcellularLocation>
</comment>
<proteinExistence type="predicted"/>
<dbReference type="GO" id="GO:0016887">
    <property type="term" value="F:ATP hydrolysis activity"/>
    <property type="evidence" value="ECO:0007669"/>
    <property type="project" value="InterPro"/>
</dbReference>
<dbReference type="InterPro" id="IPR027417">
    <property type="entry name" value="P-loop_NTPase"/>
</dbReference>